<evidence type="ECO:0000313" key="1">
    <source>
        <dbReference type="EMBL" id="KAH7958358.1"/>
    </source>
</evidence>
<keyword evidence="2" id="KW-1185">Reference proteome</keyword>
<dbReference type="Proteomes" id="UP000821865">
    <property type="component" value="Chromosome 3"/>
</dbReference>
<name>A0ACB8D1W4_DERSI</name>
<gene>
    <name evidence="1" type="ORF">HPB49_001010</name>
</gene>
<protein>
    <submittedName>
        <fullName evidence="1">Uncharacterized protein</fullName>
    </submittedName>
</protein>
<accession>A0ACB8D1W4</accession>
<comment type="caution">
    <text evidence="1">The sequence shown here is derived from an EMBL/GenBank/DDBJ whole genome shotgun (WGS) entry which is preliminary data.</text>
</comment>
<evidence type="ECO:0000313" key="2">
    <source>
        <dbReference type="Proteomes" id="UP000821865"/>
    </source>
</evidence>
<sequence>MVSTLATSESRCSHAAHSRFVQKLFLADGRLSVCLGIFSMTATWVGGGYLNGTAEAVYTGGIVHCYAPVGYAISLMLGGALFAKKMRRANAITMLDPFQQHYGRWMGLLLCLPAVCGEVFWTAAMLAALGDTAGVIMQVNSALFVVVSASIIFFYTALGGYYSVTYTDVFQISSTAAFLWICVPFAAESRAINALRAPHNNWVGEVSLRDVVRFVDGFLVTALGGIPWQVYFQRVLGSESHFVARMLSYMAALGCLFLALPPAILGSMAKTANFTAVGYPGPAILRDRDSSRVLPFSIHYLTSPAVSVLGMIGILAAVMSSVDSSMLSASAMVTWNIYHVLIRPKASESEVALALRLMMCAIGASATYLALSVQSVFDLWVLCSDVVYVLLFPQLVCVFYLKNTNAYGSVGAFVLGAFSRWLIGELSIGLAGSVYDRSRGHQFPIRLACMALSMSTLILVSLITAVAFENRWLSLRYDVFHCFSDARATAEESVQGSDEEIKLAEDRKPEHHGKSSVADTNRKPEHERTGKEFSRKLSQAKGSIESARTSQRTHAFSHSALSATRKSSAGDPRHKYSG</sequence>
<organism evidence="1 2">
    <name type="scientific">Dermacentor silvarum</name>
    <name type="common">Tick</name>
    <dbReference type="NCBI Taxonomy" id="543639"/>
    <lineage>
        <taxon>Eukaryota</taxon>
        <taxon>Metazoa</taxon>
        <taxon>Ecdysozoa</taxon>
        <taxon>Arthropoda</taxon>
        <taxon>Chelicerata</taxon>
        <taxon>Arachnida</taxon>
        <taxon>Acari</taxon>
        <taxon>Parasitiformes</taxon>
        <taxon>Ixodida</taxon>
        <taxon>Ixodoidea</taxon>
        <taxon>Ixodidae</taxon>
        <taxon>Rhipicephalinae</taxon>
        <taxon>Dermacentor</taxon>
    </lineage>
</organism>
<reference evidence="1" key="1">
    <citation type="submission" date="2020-05" db="EMBL/GenBank/DDBJ databases">
        <title>Large-scale comparative analyses of tick genomes elucidate their genetic diversity and vector capacities.</title>
        <authorList>
            <person name="Jia N."/>
            <person name="Wang J."/>
            <person name="Shi W."/>
            <person name="Du L."/>
            <person name="Sun Y."/>
            <person name="Zhan W."/>
            <person name="Jiang J."/>
            <person name="Wang Q."/>
            <person name="Zhang B."/>
            <person name="Ji P."/>
            <person name="Sakyi L.B."/>
            <person name="Cui X."/>
            <person name="Yuan T."/>
            <person name="Jiang B."/>
            <person name="Yang W."/>
            <person name="Lam T.T.-Y."/>
            <person name="Chang Q."/>
            <person name="Ding S."/>
            <person name="Wang X."/>
            <person name="Zhu J."/>
            <person name="Ruan X."/>
            <person name="Zhao L."/>
            <person name="Wei J."/>
            <person name="Que T."/>
            <person name="Du C."/>
            <person name="Cheng J."/>
            <person name="Dai P."/>
            <person name="Han X."/>
            <person name="Huang E."/>
            <person name="Gao Y."/>
            <person name="Liu J."/>
            <person name="Shao H."/>
            <person name="Ye R."/>
            <person name="Li L."/>
            <person name="Wei W."/>
            <person name="Wang X."/>
            <person name="Wang C."/>
            <person name="Yang T."/>
            <person name="Huo Q."/>
            <person name="Li W."/>
            <person name="Guo W."/>
            <person name="Chen H."/>
            <person name="Zhou L."/>
            <person name="Ni X."/>
            <person name="Tian J."/>
            <person name="Zhou Y."/>
            <person name="Sheng Y."/>
            <person name="Liu T."/>
            <person name="Pan Y."/>
            <person name="Xia L."/>
            <person name="Li J."/>
            <person name="Zhao F."/>
            <person name="Cao W."/>
        </authorList>
    </citation>
    <scope>NUCLEOTIDE SEQUENCE</scope>
    <source>
        <strain evidence="1">Dsil-2018</strain>
    </source>
</reference>
<proteinExistence type="predicted"/>
<dbReference type="EMBL" id="CM023472">
    <property type="protein sequence ID" value="KAH7958358.1"/>
    <property type="molecule type" value="Genomic_DNA"/>
</dbReference>